<evidence type="ECO:0000256" key="2">
    <source>
        <dbReference type="ARBA" id="ARBA00022695"/>
    </source>
</evidence>
<dbReference type="RefSeq" id="WP_345310544.1">
    <property type="nucleotide sequence ID" value="NZ_BAABLN010000007.1"/>
</dbReference>
<name>A0ABP8WMV1_9MICC</name>
<keyword evidence="3" id="KW-0547">Nucleotide-binding</keyword>
<organism evidence="5 6">
    <name type="scientific">Kocuria gwangalliensis</name>
    <dbReference type="NCBI Taxonomy" id="501592"/>
    <lineage>
        <taxon>Bacteria</taxon>
        <taxon>Bacillati</taxon>
        <taxon>Actinomycetota</taxon>
        <taxon>Actinomycetes</taxon>
        <taxon>Micrococcales</taxon>
        <taxon>Micrococcaceae</taxon>
        <taxon>Kocuria</taxon>
    </lineage>
</organism>
<proteinExistence type="predicted"/>
<dbReference type="NCBIfam" id="TIGR03552">
    <property type="entry name" value="F420_cofC"/>
    <property type="match status" value="1"/>
</dbReference>
<dbReference type="PANTHER" id="PTHR40392:SF1">
    <property type="entry name" value="2-PHOSPHO-L-LACTATE GUANYLYLTRANSFERASE"/>
    <property type="match status" value="1"/>
</dbReference>
<keyword evidence="1" id="KW-0808">Transferase</keyword>
<dbReference type="GO" id="GO:0016779">
    <property type="term" value="F:nucleotidyltransferase activity"/>
    <property type="evidence" value="ECO:0007669"/>
    <property type="project" value="UniProtKB-KW"/>
</dbReference>
<keyword evidence="6" id="KW-1185">Reference proteome</keyword>
<keyword evidence="2 5" id="KW-0548">Nucleotidyltransferase</keyword>
<evidence type="ECO:0000256" key="3">
    <source>
        <dbReference type="ARBA" id="ARBA00022741"/>
    </source>
</evidence>
<dbReference type="EMBL" id="BAABLN010000007">
    <property type="protein sequence ID" value="GAA4692185.1"/>
    <property type="molecule type" value="Genomic_DNA"/>
</dbReference>
<dbReference type="InterPro" id="IPR002835">
    <property type="entry name" value="CofC"/>
</dbReference>
<dbReference type="Pfam" id="PF01983">
    <property type="entry name" value="CofC"/>
    <property type="match status" value="1"/>
</dbReference>
<dbReference type="InterPro" id="IPR029044">
    <property type="entry name" value="Nucleotide-diphossugar_trans"/>
</dbReference>
<dbReference type="PANTHER" id="PTHR40392">
    <property type="entry name" value="2-PHOSPHO-L-LACTATE GUANYLYLTRANSFERASE"/>
    <property type="match status" value="1"/>
</dbReference>
<evidence type="ECO:0000313" key="5">
    <source>
        <dbReference type="EMBL" id="GAA4692185.1"/>
    </source>
</evidence>
<keyword evidence="4" id="KW-0342">GTP-binding</keyword>
<sequence>MIPVKRLSRAKSRLAPHSHRQRQALAYQFVWHVLATARDAQGIAGICVVTNDPRVAVLARRLGASALLERGGRGMDAAVRNAVVLLSVRHGVVPCAVLTADLPGLEAEELTSALQAATSYSKAVVGDADGNGTVLLTSRSGAELVPRYGHGSLLRHRQGGHAPLAGAWPGLRRDVDVPRHLVDMTDWGGRYRQPTSVIIGRS</sequence>
<protein>
    <submittedName>
        <fullName evidence="5">2-phospho-L-lactate guanylyltransferase</fullName>
    </submittedName>
</protein>
<dbReference type="Proteomes" id="UP001501446">
    <property type="component" value="Unassembled WGS sequence"/>
</dbReference>
<evidence type="ECO:0000313" key="6">
    <source>
        <dbReference type="Proteomes" id="UP001501446"/>
    </source>
</evidence>
<accession>A0ABP8WMV1</accession>
<evidence type="ECO:0000256" key="1">
    <source>
        <dbReference type="ARBA" id="ARBA00022679"/>
    </source>
</evidence>
<reference evidence="6" key="1">
    <citation type="journal article" date="2019" name="Int. J. Syst. Evol. Microbiol.">
        <title>The Global Catalogue of Microorganisms (GCM) 10K type strain sequencing project: providing services to taxonomists for standard genome sequencing and annotation.</title>
        <authorList>
            <consortium name="The Broad Institute Genomics Platform"/>
            <consortium name="The Broad Institute Genome Sequencing Center for Infectious Disease"/>
            <person name="Wu L."/>
            <person name="Ma J."/>
        </authorList>
    </citation>
    <scope>NUCLEOTIDE SEQUENCE [LARGE SCALE GENOMIC DNA]</scope>
    <source>
        <strain evidence="6">JCM 18958</strain>
    </source>
</reference>
<comment type="caution">
    <text evidence="5">The sequence shown here is derived from an EMBL/GenBank/DDBJ whole genome shotgun (WGS) entry which is preliminary data.</text>
</comment>
<dbReference type="Gene3D" id="3.90.550.10">
    <property type="entry name" value="Spore Coat Polysaccharide Biosynthesis Protein SpsA, Chain A"/>
    <property type="match status" value="1"/>
</dbReference>
<evidence type="ECO:0000256" key="4">
    <source>
        <dbReference type="ARBA" id="ARBA00023134"/>
    </source>
</evidence>
<gene>
    <name evidence="5" type="primary">cofC</name>
    <name evidence="5" type="ORF">GCM10025781_06700</name>
</gene>
<dbReference type="SUPFAM" id="SSF53448">
    <property type="entry name" value="Nucleotide-diphospho-sugar transferases"/>
    <property type="match status" value="1"/>
</dbReference>